<dbReference type="Gene3D" id="1.10.10.10">
    <property type="entry name" value="Winged helix-like DNA-binding domain superfamily/Winged helix DNA-binding domain"/>
    <property type="match status" value="1"/>
</dbReference>
<proteinExistence type="inferred from homology"/>
<dbReference type="PRINTS" id="PR00039">
    <property type="entry name" value="HTHLYSR"/>
</dbReference>
<keyword evidence="3 6" id="KW-0238">DNA-binding</keyword>
<dbReference type="PROSITE" id="PS50931">
    <property type="entry name" value="HTH_LYSR"/>
    <property type="match status" value="1"/>
</dbReference>
<dbReference type="GO" id="GO:0003700">
    <property type="term" value="F:DNA-binding transcription factor activity"/>
    <property type="evidence" value="ECO:0007669"/>
    <property type="project" value="InterPro"/>
</dbReference>
<dbReference type="Gene3D" id="3.40.190.10">
    <property type="entry name" value="Periplasmic binding protein-like II"/>
    <property type="match status" value="2"/>
</dbReference>
<dbReference type="SUPFAM" id="SSF46785">
    <property type="entry name" value="Winged helix' DNA-binding domain"/>
    <property type="match status" value="1"/>
</dbReference>
<dbReference type="Pfam" id="PF00126">
    <property type="entry name" value="HTH_1"/>
    <property type="match status" value="1"/>
</dbReference>
<dbReference type="InterPro" id="IPR000847">
    <property type="entry name" value="LysR_HTH_N"/>
</dbReference>
<dbReference type="STRING" id="657014.SAMN04488092_10226"/>
<dbReference type="Proteomes" id="UP000198634">
    <property type="component" value="Unassembled WGS sequence"/>
</dbReference>
<evidence type="ECO:0000256" key="3">
    <source>
        <dbReference type="ARBA" id="ARBA00023125"/>
    </source>
</evidence>
<evidence type="ECO:0000256" key="1">
    <source>
        <dbReference type="ARBA" id="ARBA00009437"/>
    </source>
</evidence>
<keyword evidence="2" id="KW-0805">Transcription regulation</keyword>
<dbReference type="RefSeq" id="WP_090267959.1">
    <property type="nucleotide sequence ID" value="NZ_FOEP01000002.1"/>
</dbReference>
<accession>A0A1H9A6F3</accession>
<evidence type="ECO:0000259" key="5">
    <source>
        <dbReference type="PROSITE" id="PS50931"/>
    </source>
</evidence>
<dbReference type="InterPro" id="IPR005119">
    <property type="entry name" value="LysR_subst-bd"/>
</dbReference>
<protein>
    <submittedName>
        <fullName evidence="6">DNA-binding transcriptional regulator, LysR family</fullName>
    </submittedName>
</protein>
<sequence length="307" mass="34043">MKPIDPLSVDFAALRVLRMVHAHQSFSRAADALGVTQSTISYAIDRLRRAFSDPLFVRQGGGIVTTDRCEEIVEAAARMVDEFAALTEPRVFDPASAQATIILSCNFYERVTLVPPLVRLLRDVAPMLKLNIISSTVQGKIQLNRGEADLLIGPIQLEDGGFFGRRLLRDHYVCVMARDNPLAGQPLEAERFVAAPHAVVTYGGNWRSRYLVEIEAQGHVLNTLLEVPSPANLPDILIGTDLISTVPLRTAQTFGPEIIHCDCPFPAPFNIDLYWTSRTHHSAMHKWLRGVIGQIAETLHHETPLKT</sequence>
<name>A0A1H9A6F3_9RHOB</name>
<gene>
    <name evidence="6" type="ORF">SAMN04488092_10226</name>
</gene>
<dbReference type="SUPFAM" id="SSF53850">
    <property type="entry name" value="Periplasmic binding protein-like II"/>
    <property type="match status" value="1"/>
</dbReference>
<dbReference type="Pfam" id="PF03466">
    <property type="entry name" value="LysR_substrate"/>
    <property type="match status" value="1"/>
</dbReference>
<dbReference type="InterPro" id="IPR036388">
    <property type="entry name" value="WH-like_DNA-bd_sf"/>
</dbReference>
<dbReference type="InterPro" id="IPR037402">
    <property type="entry name" value="YidZ_PBP2"/>
</dbReference>
<keyword evidence="4" id="KW-0804">Transcription</keyword>
<keyword evidence="7" id="KW-1185">Reference proteome</keyword>
<dbReference type="AlphaFoldDB" id="A0A1H9A6F3"/>
<dbReference type="PANTHER" id="PTHR30118">
    <property type="entry name" value="HTH-TYPE TRANSCRIPTIONAL REGULATOR LEUO-RELATED"/>
    <property type="match status" value="1"/>
</dbReference>
<feature type="domain" description="HTH lysR-type" evidence="5">
    <location>
        <begin position="9"/>
        <end position="66"/>
    </location>
</feature>
<dbReference type="PANTHER" id="PTHR30118:SF15">
    <property type="entry name" value="TRANSCRIPTIONAL REGULATORY PROTEIN"/>
    <property type="match status" value="1"/>
</dbReference>
<evidence type="ECO:0000313" key="6">
    <source>
        <dbReference type="EMBL" id="SEP72316.1"/>
    </source>
</evidence>
<dbReference type="OrthoDB" id="9774011at2"/>
<evidence type="ECO:0000313" key="7">
    <source>
        <dbReference type="Proteomes" id="UP000198634"/>
    </source>
</evidence>
<comment type="similarity">
    <text evidence="1">Belongs to the LysR transcriptional regulatory family.</text>
</comment>
<dbReference type="InterPro" id="IPR050389">
    <property type="entry name" value="LysR-type_TF"/>
</dbReference>
<dbReference type="EMBL" id="FOEP01000002">
    <property type="protein sequence ID" value="SEP72316.1"/>
    <property type="molecule type" value="Genomic_DNA"/>
</dbReference>
<reference evidence="6 7" key="1">
    <citation type="submission" date="2016-10" db="EMBL/GenBank/DDBJ databases">
        <authorList>
            <person name="de Groot N.N."/>
        </authorList>
    </citation>
    <scope>NUCLEOTIDE SEQUENCE [LARGE SCALE GENOMIC DNA]</scope>
    <source>
        <strain evidence="6 7">DSM 22007</strain>
    </source>
</reference>
<evidence type="ECO:0000256" key="4">
    <source>
        <dbReference type="ARBA" id="ARBA00023163"/>
    </source>
</evidence>
<dbReference type="GO" id="GO:0003677">
    <property type="term" value="F:DNA binding"/>
    <property type="evidence" value="ECO:0007669"/>
    <property type="project" value="UniProtKB-KW"/>
</dbReference>
<dbReference type="InterPro" id="IPR036390">
    <property type="entry name" value="WH_DNA-bd_sf"/>
</dbReference>
<evidence type="ECO:0000256" key="2">
    <source>
        <dbReference type="ARBA" id="ARBA00023015"/>
    </source>
</evidence>
<dbReference type="CDD" id="cd08417">
    <property type="entry name" value="PBP2_Nitroaromatics_like"/>
    <property type="match status" value="1"/>
</dbReference>
<organism evidence="6 7">
    <name type="scientific">Thalassovita taeanensis</name>
    <dbReference type="NCBI Taxonomy" id="657014"/>
    <lineage>
        <taxon>Bacteria</taxon>
        <taxon>Pseudomonadati</taxon>
        <taxon>Pseudomonadota</taxon>
        <taxon>Alphaproteobacteria</taxon>
        <taxon>Rhodobacterales</taxon>
        <taxon>Roseobacteraceae</taxon>
        <taxon>Thalassovita</taxon>
    </lineage>
</organism>